<keyword evidence="4" id="KW-1185">Reference proteome</keyword>
<keyword evidence="2" id="KW-1133">Transmembrane helix</keyword>
<feature type="transmembrane region" description="Helical" evidence="2">
    <location>
        <begin position="20"/>
        <end position="42"/>
    </location>
</feature>
<organism evidence="3 4">
    <name type="scientific">Halopenitus salinus</name>
    <dbReference type="NCBI Taxonomy" id="1198295"/>
    <lineage>
        <taxon>Archaea</taxon>
        <taxon>Methanobacteriati</taxon>
        <taxon>Methanobacteriota</taxon>
        <taxon>Stenosarchaea group</taxon>
        <taxon>Halobacteria</taxon>
        <taxon>Halobacteriales</taxon>
        <taxon>Haloferacaceae</taxon>
        <taxon>Halopenitus</taxon>
    </lineage>
</organism>
<feature type="transmembrane region" description="Helical" evidence="2">
    <location>
        <begin position="246"/>
        <end position="262"/>
    </location>
</feature>
<gene>
    <name evidence="3" type="ORF">ACFQE9_02940</name>
</gene>
<dbReference type="Gene3D" id="1.20.210.10">
    <property type="entry name" value="Cytochrome c oxidase-like, subunit I domain"/>
    <property type="match status" value="2"/>
</dbReference>
<proteinExistence type="predicted"/>
<feature type="transmembrane region" description="Helical" evidence="2">
    <location>
        <begin position="302"/>
        <end position="322"/>
    </location>
</feature>
<feature type="transmembrane region" description="Helical" evidence="2">
    <location>
        <begin position="342"/>
        <end position="364"/>
    </location>
</feature>
<evidence type="ECO:0000256" key="1">
    <source>
        <dbReference type="SAM" id="MobiDB-lite"/>
    </source>
</evidence>
<feature type="transmembrane region" description="Helical" evidence="2">
    <location>
        <begin position="151"/>
        <end position="171"/>
    </location>
</feature>
<dbReference type="EMBL" id="JBHSXL010000003">
    <property type="protein sequence ID" value="MFC6891575.1"/>
    <property type="molecule type" value="Genomic_DNA"/>
</dbReference>
<feature type="transmembrane region" description="Helical" evidence="2">
    <location>
        <begin position="392"/>
        <end position="415"/>
    </location>
</feature>
<dbReference type="RefSeq" id="WP_379740054.1">
    <property type="nucleotide sequence ID" value="NZ_JBHSVN010000001.1"/>
</dbReference>
<feature type="compositionally biased region" description="Polar residues" evidence="1">
    <location>
        <begin position="502"/>
        <end position="515"/>
    </location>
</feature>
<dbReference type="SUPFAM" id="SSF81442">
    <property type="entry name" value="Cytochrome c oxidase subunit I-like"/>
    <property type="match status" value="2"/>
</dbReference>
<keyword evidence="2" id="KW-0812">Transmembrane</keyword>
<feature type="transmembrane region" description="Helical" evidence="2">
    <location>
        <begin position="268"/>
        <end position="290"/>
    </location>
</feature>
<evidence type="ECO:0000313" key="4">
    <source>
        <dbReference type="Proteomes" id="UP001596296"/>
    </source>
</evidence>
<dbReference type="Proteomes" id="UP001596296">
    <property type="component" value="Unassembled WGS sequence"/>
</dbReference>
<evidence type="ECO:0008006" key="5">
    <source>
        <dbReference type="Google" id="ProtNLM"/>
    </source>
</evidence>
<dbReference type="InterPro" id="IPR036927">
    <property type="entry name" value="Cyt_c_oxase-like_su1_sf"/>
</dbReference>
<feature type="transmembrane region" description="Helical" evidence="2">
    <location>
        <begin position="97"/>
        <end position="130"/>
    </location>
</feature>
<feature type="transmembrane region" description="Helical" evidence="2">
    <location>
        <begin position="427"/>
        <end position="447"/>
    </location>
</feature>
<feature type="transmembrane region" description="Helical" evidence="2">
    <location>
        <begin position="201"/>
        <end position="225"/>
    </location>
</feature>
<protein>
    <recommendedName>
        <fullName evidence="5">Cbb3-type cytochrome c oxidase subunit I</fullName>
    </recommendedName>
</protein>
<reference evidence="3 4" key="1">
    <citation type="journal article" date="2019" name="Int. J. Syst. Evol. Microbiol.">
        <title>The Global Catalogue of Microorganisms (GCM) 10K type strain sequencing project: providing services to taxonomists for standard genome sequencing and annotation.</title>
        <authorList>
            <consortium name="The Broad Institute Genomics Platform"/>
            <consortium name="The Broad Institute Genome Sequencing Center for Infectious Disease"/>
            <person name="Wu L."/>
            <person name="Ma J."/>
        </authorList>
    </citation>
    <scope>NUCLEOTIDE SEQUENCE [LARGE SCALE GENOMIC DNA]</scope>
    <source>
        <strain evidence="3 4">SKJ47</strain>
    </source>
</reference>
<evidence type="ECO:0000313" key="3">
    <source>
        <dbReference type="EMBL" id="MFC6891575.1"/>
    </source>
</evidence>
<keyword evidence="2" id="KW-0472">Membrane</keyword>
<accession>A0ABD5UPY6</accession>
<evidence type="ECO:0000256" key="2">
    <source>
        <dbReference type="SAM" id="Phobius"/>
    </source>
</evidence>
<name>A0ABD5UPY6_9EURY</name>
<comment type="caution">
    <text evidence="3">The sequence shown here is derived from an EMBL/GenBank/DDBJ whole genome shotgun (WGS) entry which is preliminary data.</text>
</comment>
<feature type="region of interest" description="Disordered" evidence="1">
    <location>
        <begin position="470"/>
        <end position="532"/>
    </location>
</feature>
<sequence length="532" mass="55908">MSVVPGTVETDRQPPMTVPLRHFLVASLFLLAGVIAGVWIAVGTPPASSSIAHVHLLLAGWVCVTIMGAMTQFVPVWSGVDLHSRSLATRQLQLVSLGLVGFAFGLFSGRFLLLPVFGAVMLLGFWVFVYNIARTLASVGPPSELDVTERHFAIALGFFLLLTSVGVLLAIDLVHPVLSTLSASHPDPASHLDPVSRVDVVGAHATLAVFGAVLSTVLGALYQLATMFTQTELHGLDVPLQRLEEVGYPIGVLALATGRLLGLHPLAAFGGVLVCVGLLAASVVLARRLVETRVPWTPMLSRYAVLAPAMALWALLTLPSWLRDPLATSARFGAPGTVHLLTLGVIGFVVLGTVYHVVPFIVWVHRYSDLLGFEDVPMIDDLYSDRIARTDFACFLLGTLFVVVADLNAVVGLGFGNAGVADLLRGVGGAAILVGSVAFCWNVATVVRTHSPYSIAEILFGSIAAGDADANTGSDADQPGSDDPGTDEPTGDLSTREDPAMQGSTSDMRSPTSDRAASRRTDSGGDLPAEGS</sequence>
<dbReference type="AlphaFoldDB" id="A0ABD5UPY6"/>
<feature type="transmembrane region" description="Helical" evidence="2">
    <location>
        <begin position="54"/>
        <end position="77"/>
    </location>
</feature>